<evidence type="ECO:0000313" key="3">
    <source>
        <dbReference type="Proteomes" id="UP000029665"/>
    </source>
</evidence>
<accession>A0A060S8E1</accession>
<dbReference type="OrthoDB" id="2757019at2759"/>
<reference evidence="2" key="1">
    <citation type="submission" date="2014-01" db="EMBL/GenBank/DDBJ databases">
        <title>The genome of the white-rot fungus Pycnoporus cinnabarinus: a basidiomycete model with a versatile arsenal for lignocellulosic biomass breakdown.</title>
        <authorList>
            <person name="Levasseur A."/>
            <person name="Lomascolo A."/>
            <person name="Ruiz-Duenas F.J."/>
            <person name="Uzan E."/>
            <person name="Piumi F."/>
            <person name="Kues U."/>
            <person name="Ram A.F.J."/>
            <person name="Murat C."/>
            <person name="Haon M."/>
            <person name="Benoit I."/>
            <person name="Arfi Y."/>
            <person name="Chevret D."/>
            <person name="Drula E."/>
            <person name="Kwon M.J."/>
            <person name="Gouret P."/>
            <person name="Lesage-Meessen L."/>
            <person name="Lombard V."/>
            <person name="Mariette J."/>
            <person name="Noirot C."/>
            <person name="Park J."/>
            <person name="Patyshakuliyeva A."/>
            <person name="Wieneger R.A.B."/>
            <person name="Wosten H.A.B."/>
            <person name="Martin F."/>
            <person name="Coutinho P.M."/>
            <person name="de Vries R."/>
            <person name="Martinez A.T."/>
            <person name="Klopp C."/>
            <person name="Pontarotti P."/>
            <person name="Henrissat B."/>
            <person name="Record E."/>
        </authorList>
    </citation>
    <scope>NUCLEOTIDE SEQUENCE [LARGE SCALE GENOMIC DNA]</scope>
    <source>
        <strain evidence="2">BRFM137</strain>
    </source>
</reference>
<evidence type="ECO:0000256" key="1">
    <source>
        <dbReference type="SAM" id="MobiDB-lite"/>
    </source>
</evidence>
<organism evidence="2 3">
    <name type="scientific">Pycnoporus cinnabarinus</name>
    <name type="common">Cinnabar-red polypore</name>
    <name type="synonym">Trametes cinnabarina</name>
    <dbReference type="NCBI Taxonomy" id="5643"/>
    <lineage>
        <taxon>Eukaryota</taxon>
        <taxon>Fungi</taxon>
        <taxon>Dikarya</taxon>
        <taxon>Basidiomycota</taxon>
        <taxon>Agaricomycotina</taxon>
        <taxon>Agaricomycetes</taxon>
        <taxon>Polyporales</taxon>
        <taxon>Polyporaceae</taxon>
        <taxon>Trametes</taxon>
    </lineage>
</organism>
<dbReference type="AlphaFoldDB" id="A0A060S8E1"/>
<dbReference type="EMBL" id="CCBP010000092">
    <property type="protein sequence ID" value="CDO70742.1"/>
    <property type="molecule type" value="Genomic_DNA"/>
</dbReference>
<gene>
    <name evidence="2" type="ORF">BN946_scf184798.g57</name>
</gene>
<proteinExistence type="predicted"/>
<keyword evidence="3" id="KW-1185">Reference proteome</keyword>
<dbReference type="Proteomes" id="UP000029665">
    <property type="component" value="Unassembled WGS sequence"/>
</dbReference>
<dbReference type="HOGENOM" id="CLU_602880_0_0_1"/>
<feature type="compositionally biased region" description="Basic residues" evidence="1">
    <location>
        <begin position="370"/>
        <end position="380"/>
    </location>
</feature>
<dbReference type="OMA" id="WIEWAQQ"/>
<comment type="caution">
    <text evidence="2">The sequence shown here is derived from an EMBL/GenBank/DDBJ whole genome shotgun (WGS) entry which is preliminary data.</text>
</comment>
<sequence length="454" mass="50859">MVRVPTRPVTPSIWSNDLDLSGVSHHSAVAVLGHADPPEYADMRRPERVPHDRDWAGPAHYRAADDNQARYLSPVMSQPSAITRDHTHNMTTLSATSTWSSQSLSSTSRVSNPTVAELERLMTRFHLEHRRSDVYRFQELASDAKLSTIFVHILQLEETHAARRTEYIELTKRLANIEKLCAQAWQPSKAQMKLIRGLIRHYLIQPIPNYNGIADQVKILRQRYIKKNPDKFRLQLYNTDPIVQVTVNGHISDLIAQMKSTFRKAVFTACKNRTSLDSFARNMVDNYHLPAIPAEIPLSILGTLAMMRRVADPLTKRPQKSRGGDTGFWRAVDAELDEIYAVPGVGKDRDKDPKWIEWAQQQVNNDRARFSSRRRARQSRRTNGGSTVHDDASVSHGQGIDNDDSSMDADSPILSAHAPVSGDEDEDMSGGDGSGELPPLNTFGDIASTITVAT</sequence>
<name>A0A060S8E1_PYCCI</name>
<evidence type="ECO:0000313" key="2">
    <source>
        <dbReference type="EMBL" id="CDO70742.1"/>
    </source>
</evidence>
<feature type="region of interest" description="Disordered" evidence="1">
    <location>
        <begin position="366"/>
        <end position="454"/>
    </location>
</feature>
<protein>
    <submittedName>
        <fullName evidence="2">Uncharacterized protein</fullName>
    </submittedName>
</protein>